<reference evidence="2 3" key="1">
    <citation type="submission" date="2016-08" db="EMBL/GenBank/DDBJ databases">
        <authorList>
            <person name="Seilhamer J.J."/>
        </authorList>
    </citation>
    <scope>NUCLEOTIDE SEQUENCE [LARGE SCALE GENOMIC DNA]</scope>
    <source>
        <strain evidence="2">ING2-E5A</strain>
    </source>
</reference>
<dbReference type="KEGG" id="pmuc:ING2E5A_0438"/>
<dbReference type="STRING" id="1642646.ING2E5A_0438"/>
<keyword evidence="3" id="KW-1185">Reference proteome</keyword>
<sequence>MRTTVFIFCKSKRAAERTRDSIIRFIESVLYLRVNREKTHERYVGEMKFLGYSFYIKSVECRLSVHSTSYEKLKSRLRELTGRSNGMGYERRKTALRLFLMGWLEYFKLADMKSKLQVLDEWYRRRLRMCIWKNWKKVKTRFKNLMRCGIDKSKAWEWANTRKGYWCISNSWILGRALNTDILRQANYPFLMDCYRKVVS</sequence>
<evidence type="ECO:0000259" key="1">
    <source>
        <dbReference type="Pfam" id="PF08388"/>
    </source>
</evidence>
<dbReference type="InterPro" id="IPR013597">
    <property type="entry name" value="Mat_intron_G2"/>
</dbReference>
<evidence type="ECO:0000313" key="2">
    <source>
        <dbReference type="EMBL" id="SCM55534.1"/>
    </source>
</evidence>
<accession>A0A1G4G426</accession>
<evidence type="ECO:0000313" key="3">
    <source>
        <dbReference type="Proteomes" id="UP000178485"/>
    </source>
</evidence>
<organism evidence="2 3">
    <name type="scientific">Petrimonas mucosa</name>
    <dbReference type="NCBI Taxonomy" id="1642646"/>
    <lineage>
        <taxon>Bacteria</taxon>
        <taxon>Pseudomonadati</taxon>
        <taxon>Bacteroidota</taxon>
        <taxon>Bacteroidia</taxon>
        <taxon>Bacteroidales</taxon>
        <taxon>Dysgonomonadaceae</taxon>
        <taxon>Petrimonas</taxon>
    </lineage>
</organism>
<dbReference type="AlphaFoldDB" id="A0A1G4G426"/>
<name>A0A1G4G426_9BACT</name>
<dbReference type="EMBL" id="LT608328">
    <property type="protein sequence ID" value="SCM55534.1"/>
    <property type="molecule type" value="Genomic_DNA"/>
</dbReference>
<proteinExistence type="predicted"/>
<protein>
    <recommendedName>
        <fullName evidence="1">Group II intron maturase-specific domain-containing protein</fullName>
    </recommendedName>
</protein>
<dbReference type="Proteomes" id="UP000178485">
    <property type="component" value="Chromosome i"/>
</dbReference>
<gene>
    <name evidence="2" type="ORF">ING2E5A_0438</name>
</gene>
<dbReference type="Pfam" id="PF08388">
    <property type="entry name" value="GIIM"/>
    <property type="match status" value="1"/>
</dbReference>
<feature type="domain" description="Group II intron maturase-specific" evidence="1">
    <location>
        <begin position="71"/>
        <end position="149"/>
    </location>
</feature>